<evidence type="ECO:0000256" key="3">
    <source>
        <dbReference type="ARBA" id="ARBA00022825"/>
    </source>
</evidence>
<evidence type="ECO:0000256" key="2">
    <source>
        <dbReference type="ARBA" id="ARBA00022801"/>
    </source>
</evidence>
<protein>
    <recommendedName>
        <fullName evidence="6">Peptidase S8/S53 domain-containing protein</fullName>
    </recommendedName>
</protein>
<keyword evidence="2" id="KW-0378">Hydrolase</keyword>
<dbReference type="PROSITE" id="PS51257">
    <property type="entry name" value="PROKAR_LIPOPROTEIN"/>
    <property type="match status" value="1"/>
</dbReference>
<evidence type="ECO:0000313" key="4">
    <source>
        <dbReference type="EMBL" id="OIR20245.1"/>
    </source>
</evidence>
<dbReference type="CDD" id="cd00306">
    <property type="entry name" value="Peptidases_S8_S53"/>
    <property type="match status" value="1"/>
</dbReference>
<evidence type="ECO:0000313" key="5">
    <source>
        <dbReference type="Proteomes" id="UP000183815"/>
    </source>
</evidence>
<dbReference type="AlphaFoldDB" id="A0A1J5TUR6"/>
<dbReference type="Proteomes" id="UP000183815">
    <property type="component" value="Unassembled WGS sequence"/>
</dbReference>
<dbReference type="GO" id="GO:0004252">
    <property type="term" value="F:serine-type endopeptidase activity"/>
    <property type="evidence" value="ECO:0007669"/>
    <property type="project" value="InterPro"/>
</dbReference>
<reference evidence="4 5" key="1">
    <citation type="submission" date="2016-08" db="EMBL/GenBank/DDBJ databases">
        <title>New Insights into Marine Group III Euryarchaeota, from dark to light.</title>
        <authorList>
            <person name="Haro-Moreno J.M."/>
            <person name="Rodriguez-Valera F."/>
            <person name="Lopez-Garcia P."/>
            <person name="Moreira D."/>
            <person name="Martin-Cuadrado A.B."/>
        </authorList>
    </citation>
    <scope>NUCLEOTIDE SEQUENCE [LARGE SCALE GENOMIC DNA]</scope>
    <source>
        <strain evidence="4">CG-Bathy1</strain>
    </source>
</reference>
<name>A0A1J5TUR6_9ARCH</name>
<organism evidence="4 5">
    <name type="scientific">Marine Group III euryarchaeote CG-Bathy1</name>
    <dbReference type="NCBI Taxonomy" id="1889001"/>
    <lineage>
        <taxon>Archaea</taxon>
        <taxon>Methanobacteriati</taxon>
        <taxon>Thermoplasmatota</taxon>
        <taxon>Thermoplasmata</taxon>
        <taxon>Candidatus Thermoprofundales</taxon>
    </lineage>
</organism>
<evidence type="ECO:0008006" key="6">
    <source>
        <dbReference type="Google" id="ProtNLM"/>
    </source>
</evidence>
<accession>A0A1J5TUR6</accession>
<dbReference type="InterPro" id="IPR015500">
    <property type="entry name" value="Peptidase_S8_subtilisin-rel"/>
</dbReference>
<dbReference type="GO" id="GO:0006508">
    <property type="term" value="P:proteolysis"/>
    <property type="evidence" value="ECO:0007669"/>
    <property type="project" value="UniProtKB-KW"/>
</dbReference>
<dbReference type="PROSITE" id="PS00138">
    <property type="entry name" value="SUBTILASE_SER"/>
    <property type="match status" value="1"/>
</dbReference>
<dbReference type="EMBL" id="MIYU01000001">
    <property type="protein sequence ID" value="OIR20245.1"/>
    <property type="molecule type" value="Genomic_DNA"/>
</dbReference>
<dbReference type="SUPFAM" id="SSF52743">
    <property type="entry name" value="Subtilisin-like"/>
    <property type="match status" value="1"/>
</dbReference>
<comment type="caution">
    <text evidence="4">The sequence shown here is derived from an EMBL/GenBank/DDBJ whole genome shotgun (WGS) entry which is preliminary data.</text>
</comment>
<dbReference type="PRINTS" id="PR00723">
    <property type="entry name" value="SUBTILISIN"/>
</dbReference>
<dbReference type="InterPro" id="IPR023828">
    <property type="entry name" value="Peptidase_S8_Ser-AS"/>
</dbReference>
<dbReference type="Gene3D" id="3.40.50.200">
    <property type="entry name" value="Peptidase S8/S53 domain"/>
    <property type="match status" value="1"/>
</dbReference>
<evidence type="ECO:0000256" key="1">
    <source>
        <dbReference type="ARBA" id="ARBA00022670"/>
    </source>
</evidence>
<gene>
    <name evidence="4" type="ORF">BEU04_00055</name>
</gene>
<sequence length="411" mass="44670">MSGSKHKQSASLISLIVVLFFSGCLNEIPEIIIEPEPPAEDTWRAYSVVAPVDTGINPYHIHFQTNDTLPSWFLDDFGVTLVCDLSDEGSWEERVEADRESCWNKITYADIVYFEGTRIIGAMGEEGWSETPILDDPNDGHGTAVTGAVLDGNPDAVIFFLEGFDGVRRAAEHPMVDIITTSFGPIASVPVSGIEDDTEYAVNEMGKLHTGACDNTASTCVQDSTGGPPWSIGISGFQEDGDRGKVMHCSGTAPDIVADWTQYLPDHDSIDGYHDTSGTSFATPRTAGILSFVIQELRNQTLDFGSGGRNGSLVFGENFSVTNYDIRRSMEKASYFPSFSEYDPGENEGPCQTGTPISPVAPYTQTGWGVVDPTVSQSMIDDLIGLSSLSDKSFDCETYMDSVMVAREAYW</sequence>
<keyword evidence="1" id="KW-0645">Protease</keyword>
<dbReference type="InterPro" id="IPR036852">
    <property type="entry name" value="Peptidase_S8/S53_dom_sf"/>
</dbReference>
<keyword evidence="3" id="KW-0720">Serine protease</keyword>
<proteinExistence type="predicted"/>